<name>A0A1Y6K5W3_9CHLR</name>
<dbReference type="Pfam" id="PF14397">
    <property type="entry name" value="ATPgrasp_ST"/>
    <property type="match status" value="1"/>
</dbReference>
<dbReference type="SUPFAM" id="SSF56059">
    <property type="entry name" value="Glutathione synthetase ATP-binding domain-like"/>
    <property type="match status" value="1"/>
</dbReference>
<organism evidence="2 3">
    <name type="scientific">Candidatus Brevifilum fermentans</name>
    <dbReference type="NCBI Taxonomy" id="1986204"/>
    <lineage>
        <taxon>Bacteria</taxon>
        <taxon>Bacillati</taxon>
        <taxon>Chloroflexota</taxon>
        <taxon>Anaerolineae</taxon>
        <taxon>Anaerolineales</taxon>
        <taxon>Anaerolineaceae</taxon>
        <taxon>Candidatus Brevifilum</taxon>
    </lineage>
</organism>
<accession>A0A1Y6K5W3</accession>
<dbReference type="KEGG" id="abat:CFX1CAM_1172"/>
<sequence length="382" mass="44685">MFSDINKLLYSLIRRFYIRRLIKKGYSGYFAPIVFDQRVDDLFRNKETTWKQKIWAQKRGFLSDKLSYYGLTEENYNDYLSDFDYWRLYPLNERFSHWIDDKLTMKLILHPFSEHIPEYYYLMYDNKIVKLSDLPKGFEQSINGVINLIKDKKALAMKLVYGSKGIGFYKIEFKNGDYLINNEITDENSLNMLIESWKKHSVGYLITEYLFPHSDLKKIWPKTSNTLRLNVIRHNNQQPQIIGSLIKFGTETTGTVDNVASGGIFSIVDLNNGHFNQGKIVVGRNLKDSPKHPNSGQPIEGYIPFWKDIKSKIIEICDYLSGLCYLGIDVIITQDTFKIIEINSHPFIKNIQSNTPIYKNQFAAAFFKEKIAEKLPARLRNN</sequence>
<dbReference type="EMBL" id="LT859958">
    <property type="protein sequence ID" value="SMX54237.1"/>
    <property type="molecule type" value="Genomic_DNA"/>
</dbReference>
<keyword evidence="3" id="KW-1185">Reference proteome</keyword>
<evidence type="ECO:0000259" key="1">
    <source>
        <dbReference type="Pfam" id="PF14397"/>
    </source>
</evidence>
<feature type="domain" description="Alpha-L-glutamate ligase-related protein ATP-grasp" evidence="1">
    <location>
        <begin position="94"/>
        <end position="349"/>
    </location>
</feature>
<dbReference type="AlphaFoldDB" id="A0A1Y6K5W3"/>
<dbReference type="RefSeq" id="WP_087862099.1">
    <property type="nucleotide sequence ID" value="NZ_LT859958.1"/>
</dbReference>
<reference evidence="3" key="1">
    <citation type="submission" date="2017-05" db="EMBL/GenBank/DDBJ databases">
        <authorList>
            <person name="Kirkegaard R."/>
            <person name="Mcilroy J S."/>
        </authorList>
    </citation>
    <scope>NUCLEOTIDE SEQUENCE [LARGE SCALE GENOMIC DNA]</scope>
</reference>
<protein>
    <recommendedName>
        <fullName evidence="1">Alpha-L-glutamate ligase-related protein ATP-grasp domain-containing protein</fullName>
    </recommendedName>
</protein>
<evidence type="ECO:0000313" key="3">
    <source>
        <dbReference type="Proteomes" id="UP000195514"/>
    </source>
</evidence>
<dbReference type="InterPro" id="IPR039523">
    <property type="entry name" value="RimK-rel_E_lig_ATP-grasp"/>
</dbReference>
<dbReference type="Proteomes" id="UP000195514">
    <property type="component" value="Chromosome I"/>
</dbReference>
<gene>
    <name evidence="2" type="ORF">CFX1CAM_1172</name>
</gene>
<dbReference type="Gene3D" id="3.30.470.20">
    <property type="entry name" value="ATP-grasp fold, B domain"/>
    <property type="match status" value="1"/>
</dbReference>
<evidence type="ECO:0000313" key="2">
    <source>
        <dbReference type="EMBL" id="SMX54237.1"/>
    </source>
</evidence>
<proteinExistence type="predicted"/>
<dbReference type="OrthoDB" id="6315394at2"/>